<dbReference type="SUPFAM" id="SSF81340">
    <property type="entry name" value="Clc chloride channel"/>
    <property type="match status" value="1"/>
</dbReference>
<keyword evidence="7 9" id="KW-0868">Chloride</keyword>
<organism evidence="11">
    <name type="scientific">Rhodosorus marinus</name>
    <dbReference type="NCBI Taxonomy" id="101924"/>
    <lineage>
        <taxon>Eukaryota</taxon>
        <taxon>Rhodophyta</taxon>
        <taxon>Stylonematophyceae</taxon>
        <taxon>Stylonematales</taxon>
        <taxon>Stylonemataceae</taxon>
        <taxon>Rhodosorus</taxon>
    </lineage>
</organism>
<evidence type="ECO:0000256" key="6">
    <source>
        <dbReference type="ARBA" id="ARBA00023136"/>
    </source>
</evidence>
<comment type="similarity">
    <text evidence="9">Belongs to the chloride channel (TC 2.A.49) family.</text>
</comment>
<keyword evidence="6 9" id="KW-0472">Membrane</keyword>
<accession>A0A7S3E9X6</accession>
<feature type="transmembrane region" description="Helical" evidence="9">
    <location>
        <begin position="316"/>
        <end position="337"/>
    </location>
</feature>
<dbReference type="Gene3D" id="3.10.580.20">
    <property type="match status" value="1"/>
</dbReference>
<evidence type="ECO:0000259" key="10">
    <source>
        <dbReference type="PROSITE" id="PS51371"/>
    </source>
</evidence>
<feature type="transmembrane region" description="Helical" evidence="9">
    <location>
        <begin position="349"/>
        <end position="366"/>
    </location>
</feature>
<dbReference type="CDD" id="cd03684">
    <property type="entry name" value="ClC_3_like"/>
    <property type="match status" value="1"/>
</dbReference>
<keyword evidence="8" id="KW-0129">CBS domain</keyword>
<proteinExistence type="inferred from homology"/>
<sequence>MERDSQNRGESSRRPSAKDWALGLGMGIRKRLLGDPAGISYGAADFPYASTATPSLLHSRQEQMYDADRAMRIHRTASSAHTRAYSRTDSVALNAEDRLHTQTKEKGANQAGDFRVIDTINETSRYLERENNKFISMREQIAVMYTVLTVTGLVTGVIGVFLDDAVEYLTSLRTGICTSSFFLTEHLCCLSSGEGDCPDFLLWGGESDTKSYMVNLGFAVIYGFSSAFLVKRFAPYAAGSGIPEIKAVLNGCVMRGYLSGWTMVVKILGLTLSVAAGLNLGKEGPVVHLACCVAFLTANCFKLFRYNETSIRDVLSCACAAGVATAFGAPVGGILFAYEEASTYFPNHVLWRAFFCATVAALVLRWSNPFFDGSLVMFRVKENVQWYWFELLPIAVVGILGGFIGYLWIKLNLQWMKIKMRNSWFRRSPIIETICLVFLTVSANWVFPFLRQTNSSLLSTLFAGCSSEDMTTSSSWSDLLCHNSRKPELITILTYGVIQKFLLSALTFGSRVPAGLFIPSLTVGSMFGTLVGMGVHTVASSYPEFFLFRDCTSATFCAAGSVYAIVGAASVLAGVTQVSVSLAVIMLELTDRLNLLLPLMITILLAKMVTNFFGTPSIYDSYVHMKRYPYLEPGAIIENELADASRVMSKKVICIPATGTTIHQLEELYKTTKTFGFPIVEDLETKQLVGYLARIELKVALQTAKRHTGVDANTPVEFPKDYDITSSFVDFEGNVNFGKYCDLFVAQVFPDSPLSKVYALMQETGSQHTVVVDGGKVVGIISKKDLISFIDQSEDIPRKYFL</sequence>
<evidence type="ECO:0000256" key="3">
    <source>
        <dbReference type="ARBA" id="ARBA00022692"/>
    </source>
</evidence>
<feature type="transmembrane region" description="Helical" evidence="9">
    <location>
        <begin position="489"/>
        <end position="510"/>
    </location>
</feature>
<feature type="domain" description="CBS" evidence="10">
    <location>
        <begin position="741"/>
        <end position="796"/>
    </location>
</feature>
<dbReference type="InterPro" id="IPR001807">
    <property type="entry name" value="ClC"/>
</dbReference>
<evidence type="ECO:0000256" key="1">
    <source>
        <dbReference type="ARBA" id="ARBA00004141"/>
    </source>
</evidence>
<dbReference type="PANTHER" id="PTHR45711:SF6">
    <property type="entry name" value="CHLORIDE CHANNEL PROTEIN"/>
    <property type="match status" value="1"/>
</dbReference>
<dbReference type="GO" id="GO:0005247">
    <property type="term" value="F:voltage-gated chloride channel activity"/>
    <property type="evidence" value="ECO:0007669"/>
    <property type="project" value="TreeGrafter"/>
</dbReference>
<dbReference type="InterPro" id="IPR000644">
    <property type="entry name" value="CBS_dom"/>
</dbReference>
<dbReference type="GO" id="GO:0005794">
    <property type="term" value="C:Golgi apparatus"/>
    <property type="evidence" value="ECO:0007669"/>
    <property type="project" value="TreeGrafter"/>
</dbReference>
<dbReference type="Gene3D" id="1.10.3080.10">
    <property type="entry name" value="Clc chloride channel"/>
    <property type="match status" value="1"/>
</dbReference>
<dbReference type="GO" id="GO:0005769">
    <property type="term" value="C:early endosome"/>
    <property type="evidence" value="ECO:0007669"/>
    <property type="project" value="TreeGrafter"/>
</dbReference>
<keyword evidence="4 9" id="KW-1133">Transmembrane helix</keyword>
<dbReference type="Pfam" id="PF00654">
    <property type="entry name" value="Voltage_CLC"/>
    <property type="match status" value="1"/>
</dbReference>
<dbReference type="PRINTS" id="PR00762">
    <property type="entry name" value="CLCHANNEL"/>
</dbReference>
<keyword evidence="3 9" id="KW-0812">Transmembrane</keyword>
<comment type="subcellular location">
    <subcellularLocation>
        <location evidence="1 9">Membrane</location>
        <topology evidence="1 9">Multi-pass membrane protein</topology>
    </subcellularLocation>
</comment>
<feature type="transmembrane region" description="Helical" evidence="9">
    <location>
        <begin position="551"/>
        <end position="575"/>
    </location>
</feature>
<evidence type="ECO:0000256" key="4">
    <source>
        <dbReference type="ARBA" id="ARBA00022989"/>
    </source>
</evidence>
<evidence type="ECO:0000256" key="9">
    <source>
        <dbReference type="RuleBase" id="RU361221"/>
    </source>
</evidence>
<keyword evidence="5 9" id="KW-0406">Ion transport</keyword>
<dbReference type="SMART" id="SM00116">
    <property type="entry name" value="CBS"/>
    <property type="match status" value="2"/>
</dbReference>
<feature type="transmembrane region" description="Helical" evidence="9">
    <location>
        <begin position="516"/>
        <end position="539"/>
    </location>
</feature>
<dbReference type="InterPro" id="IPR046342">
    <property type="entry name" value="CBS_dom_sf"/>
</dbReference>
<feature type="transmembrane region" description="Helical" evidence="9">
    <location>
        <begin position="212"/>
        <end position="230"/>
    </location>
</feature>
<gene>
    <name evidence="11" type="ORF">RMAR00112_LOCUS8358</name>
</gene>
<evidence type="ECO:0000256" key="2">
    <source>
        <dbReference type="ARBA" id="ARBA00022448"/>
    </source>
</evidence>
<keyword evidence="2 9" id="KW-0813">Transport</keyword>
<evidence type="ECO:0000256" key="8">
    <source>
        <dbReference type="PROSITE-ProRule" id="PRU00703"/>
    </source>
</evidence>
<feature type="transmembrane region" description="Helical" evidence="9">
    <location>
        <begin position="387"/>
        <end position="409"/>
    </location>
</feature>
<evidence type="ECO:0000256" key="5">
    <source>
        <dbReference type="ARBA" id="ARBA00023065"/>
    </source>
</evidence>
<protein>
    <recommendedName>
        <fullName evidence="9">Chloride channel protein</fullName>
    </recommendedName>
</protein>
<dbReference type="PROSITE" id="PS51371">
    <property type="entry name" value="CBS"/>
    <property type="match status" value="1"/>
</dbReference>
<dbReference type="AlphaFoldDB" id="A0A7S3E9X6"/>
<dbReference type="Pfam" id="PF00571">
    <property type="entry name" value="CBS"/>
    <property type="match status" value="1"/>
</dbReference>
<evidence type="ECO:0000256" key="7">
    <source>
        <dbReference type="ARBA" id="ARBA00023214"/>
    </source>
</evidence>
<dbReference type="InterPro" id="IPR014743">
    <property type="entry name" value="Cl-channel_core"/>
</dbReference>
<feature type="transmembrane region" description="Helical" evidence="9">
    <location>
        <begin position="142"/>
        <end position="162"/>
    </location>
</feature>
<feature type="transmembrane region" description="Helical" evidence="9">
    <location>
        <begin position="263"/>
        <end position="280"/>
    </location>
</feature>
<dbReference type="PANTHER" id="PTHR45711">
    <property type="entry name" value="CHLORIDE CHANNEL PROTEIN"/>
    <property type="match status" value="1"/>
</dbReference>
<evidence type="ECO:0000313" key="11">
    <source>
        <dbReference type="EMBL" id="CAE0040394.1"/>
    </source>
</evidence>
<feature type="transmembrane region" description="Helical" evidence="9">
    <location>
        <begin position="595"/>
        <end position="619"/>
    </location>
</feature>
<dbReference type="Gene3D" id="3.10.580.10">
    <property type="entry name" value="CBS-domain"/>
    <property type="match status" value="1"/>
</dbReference>
<dbReference type="EMBL" id="HBHW01010941">
    <property type="protein sequence ID" value="CAE0040394.1"/>
    <property type="molecule type" value="Transcribed_RNA"/>
</dbReference>
<feature type="transmembrane region" description="Helical" evidence="9">
    <location>
        <begin position="429"/>
        <end position="450"/>
    </location>
</feature>
<name>A0A7S3E9X6_9RHOD</name>
<reference evidence="11" key="1">
    <citation type="submission" date="2021-01" db="EMBL/GenBank/DDBJ databases">
        <authorList>
            <person name="Corre E."/>
            <person name="Pelletier E."/>
            <person name="Niang G."/>
            <person name="Scheremetjew M."/>
            <person name="Finn R."/>
            <person name="Kale V."/>
            <person name="Holt S."/>
            <person name="Cochrane G."/>
            <person name="Meng A."/>
            <person name="Brown T."/>
            <person name="Cohen L."/>
        </authorList>
    </citation>
    <scope>NUCLEOTIDE SEQUENCE</scope>
    <source>
        <strain evidence="11">CCMP 769</strain>
    </source>
</reference>
<dbReference type="SUPFAM" id="SSF54631">
    <property type="entry name" value="CBS-domain pair"/>
    <property type="match status" value="1"/>
</dbReference>
<dbReference type="GO" id="GO:0005886">
    <property type="term" value="C:plasma membrane"/>
    <property type="evidence" value="ECO:0007669"/>
    <property type="project" value="TreeGrafter"/>
</dbReference>